<comment type="caution">
    <text evidence="2">The sequence shown here is derived from an EMBL/GenBank/DDBJ whole genome shotgun (WGS) entry which is preliminary data.</text>
</comment>
<dbReference type="AlphaFoldDB" id="A0A3M0E049"/>
<evidence type="ECO:0000313" key="2">
    <source>
        <dbReference type="EMBL" id="RMB25416.1"/>
    </source>
</evidence>
<protein>
    <submittedName>
        <fullName evidence="2">Uncharacterized protein</fullName>
    </submittedName>
</protein>
<feature type="transmembrane region" description="Helical" evidence="1">
    <location>
        <begin position="12"/>
        <end position="30"/>
    </location>
</feature>
<keyword evidence="1" id="KW-0472">Membrane</keyword>
<reference evidence="2 3" key="1">
    <citation type="journal article" date="2015" name="Stand. Genomic Sci.">
        <title>Genomic Encyclopedia of Bacterial and Archaeal Type Strains, Phase III: the genomes of soil and plant-associated and newly described type strains.</title>
        <authorList>
            <person name="Whitman W.B."/>
            <person name="Woyke T."/>
            <person name="Klenk H.P."/>
            <person name="Zhou Y."/>
            <person name="Lilburn T.G."/>
            <person name="Beck B.J."/>
            <person name="De Vos P."/>
            <person name="Vandamme P."/>
            <person name="Eisen J.A."/>
            <person name="Garrity G."/>
            <person name="Hugenholtz P."/>
            <person name="Kyrpides N.C."/>
        </authorList>
    </citation>
    <scope>NUCLEOTIDE SEQUENCE [LARGE SCALE GENOMIC DNA]</scope>
    <source>
        <strain evidence="2 3">CGMCC 1.10124</strain>
    </source>
</reference>
<proteinExistence type="predicted"/>
<sequence length="60" mass="6457">MPPVMDVQRAIIVELFALVLITFGGFYWLVEPGNSFQLVVNLGLLVGVVGVIAGLVGERE</sequence>
<name>A0A3M0E049_9EURY</name>
<evidence type="ECO:0000256" key="1">
    <source>
        <dbReference type="SAM" id="Phobius"/>
    </source>
</evidence>
<keyword evidence="1" id="KW-1133">Transmembrane helix</keyword>
<accession>A0A3M0E049</accession>
<keyword evidence="1" id="KW-0812">Transmembrane</keyword>
<dbReference type="Proteomes" id="UP000277326">
    <property type="component" value="Unassembled WGS sequence"/>
</dbReference>
<evidence type="ECO:0000313" key="3">
    <source>
        <dbReference type="Proteomes" id="UP000277326"/>
    </source>
</evidence>
<dbReference type="EMBL" id="REFS01000001">
    <property type="protein sequence ID" value="RMB25416.1"/>
    <property type="molecule type" value="Genomic_DNA"/>
</dbReference>
<organism evidence="2 3">
    <name type="scientific">Haloplanus aerogenes</name>
    <dbReference type="NCBI Taxonomy" id="660522"/>
    <lineage>
        <taxon>Archaea</taxon>
        <taxon>Methanobacteriati</taxon>
        <taxon>Methanobacteriota</taxon>
        <taxon>Stenosarchaea group</taxon>
        <taxon>Halobacteria</taxon>
        <taxon>Halobacteriales</taxon>
        <taxon>Haloferacaceae</taxon>
        <taxon>Haloplanus</taxon>
    </lineage>
</organism>
<feature type="transmembrane region" description="Helical" evidence="1">
    <location>
        <begin position="36"/>
        <end position="56"/>
    </location>
</feature>
<gene>
    <name evidence="2" type="ORF">ATH50_0506</name>
</gene>